<dbReference type="PANTHER" id="PTHR14152:SF5">
    <property type="entry name" value="U4_U6.U5 TRI-SNRNP-ASSOCIATED PROTEIN 1"/>
    <property type="match status" value="1"/>
</dbReference>
<evidence type="ECO:0000256" key="1">
    <source>
        <dbReference type="ARBA" id="ARBA00004123"/>
    </source>
</evidence>
<comment type="caution">
    <text evidence="7">The sequence shown here is derived from an EMBL/GenBank/DDBJ whole genome shotgun (WGS) entry which is preliminary data.</text>
</comment>
<dbReference type="EMBL" id="PUHR01000073">
    <property type="protein sequence ID" value="KAG0668249.1"/>
    <property type="molecule type" value="Genomic_DNA"/>
</dbReference>
<accession>A0A9P7BAV3</accession>
<keyword evidence="8" id="KW-1185">Reference proteome</keyword>
<dbReference type="InterPro" id="IPR005011">
    <property type="entry name" value="SNU66/SART1"/>
</dbReference>
<protein>
    <submittedName>
        <fullName evidence="7">Uncharacterized protein</fullName>
    </submittedName>
</protein>
<feature type="compositionally biased region" description="Basic and acidic residues" evidence="6">
    <location>
        <begin position="190"/>
        <end position="201"/>
    </location>
</feature>
<evidence type="ECO:0000256" key="6">
    <source>
        <dbReference type="SAM" id="MobiDB-lite"/>
    </source>
</evidence>
<feature type="compositionally biased region" description="Polar residues" evidence="6">
    <location>
        <begin position="559"/>
        <end position="569"/>
    </location>
</feature>
<dbReference type="InterPro" id="IPR045347">
    <property type="entry name" value="HIND"/>
</dbReference>
<dbReference type="GO" id="GO:0046540">
    <property type="term" value="C:U4/U6 x U5 tri-snRNP complex"/>
    <property type="evidence" value="ECO:0007669"/>
    <property type="project" value="InterPro"/>
</dbReference>
<dbReference type="Pfam" id="PF19252">
    <property type="entry name" value="HIND"/>
    <property type="match status" value="1"/>
</dbReference>
<evidence type="ECO:0000313" key="8">
    <source>
        <dbReference type="Proteomes" id="UP000750334"/>
    </source>
</evidence>
<keyword evidence="4" id="KW-0508">mRNA splicing</keyword>
<dbReference type="Pfam" id="PF03343">
    <property type="entry name" value="SART-1"/>
    <property type="match status" value="1"/>
</dbReference>
<evidence type="ECO:0000256" key="4">
    <source>
        <dbReference type="ARBA" id="ARBA00023187"/>
    </source>
</evidence>
<dbReference type="OrthoDB" id="5583at2759"/>
<gene>
    <name evidence="7" type="ORF">C6P45_004853</name>
</gene>
<dbReference type="PANTHER" id="PTHR14152">
    <property type="entry name" value="SQUAMOUS CELL CARCINOMA ANTIGEN RECOGNISED BY CYTOTOXIC T LYMPHOCYTES"/>
    <property type="match status" value="1"/>
</dbReference>
<sequence length="569" mass="64805">MGEEISLSLEETNKLRLQLGLKPIVPTGSSLSHSSAPLLSKTDATQEPNVNRFIEDDKINNIRKRLNKASQKILLDSKSQIDSESNWLNKVGSQINKRYVNLSFNSQHNSDEDEGDIPTLKLSHKLDELQTGKDIILTLKDKDVRDDNSDDDVLEDESITTFKRVSKNIKLKDMNKERRRKKLNMSVSSKDIDAQESDKEDNNGTAIKINAITAITEHNLDDMSNGEKRDDGKNKIKVVFSETEGESSDNGDFKIAKIKKRKVKDSKQIKKRKRVELPAVIQKVQLIDEDSAGEDILDVRVNSHTNNSNIKTLDPVEDVGIDIRKDALENRRREMEIKRLRNNRNVKSSTHGGLIIDETSSFLTKLDARLIHSDEEEAEIALDDDIFADNDAGNLPSETQHSEMVESNSNIEIERQTAQNGSPNFFGGLASTLHFLQDRNVLPKKLIDPDVIDKANDEEVLKLKRKIEMRELENEIGKKDHSNESVQKSKDVISHIQSELLKDYNPEINLVYKDDNGNHLTTKEAYKKLSQRFHGTKSNRAKQDKFTRKVQQRNKKNQSEMQSNFFDSL</sequence>
<feature type="region of interest" description="Disordered" evidence="6">
    <location>
        <begin position="532"/>
        <end position="569"/>
    </location>
</feature>
<dbReference type="GO" id="GO:0000481">
    <property type="term" value="P:maturation of 5S rRNA"/>
    <property type="evidence" value="ECO:0007669"/>
    <property type="project" value="TreeGrafter"/>
</dbReference>
<comment type="similarity">
    <text evidence="2">Belongs to the SNU66/SART1 family.</text>
</comment>
<feature type="region of interest" description="Disordered" evidence="6">
    <location>
        <begin position="175"/>
        <end position="201"/>
    </location>
</feature>
<evidence type="ECO:0000256" key="3">
    <source>
        <dbReference type="ARBA" id="ARBA00022664"/>
    </source>
</evidence>
<proteinExistence type="inferred from homology"/>
<comment type="subcellular location">
    <subcellularLocation>
        <location evidence="1">Nucleus</location>
    </subcellularLocation>
</comment>
<evidence type="ECO:0000313" key="7">
    <source>
        <dbReference type="EMBL" id="KAG0668249.1"/>
    </source>
</evidence>
<keyword evidence="3" id="KW-0507">mRNA processing</keyword>
<name>A0A9P7BAV3_MAUEX</name>
<dbReference type="Proteomes" id="UP000750334">
    <property type="component" value="Unassembled WGS sequence"/>
</dbReference>
<dbReference type="AlphaFoldDB" id="A0A9P7BAV3"/>
<reference evidence="7 8" key="1">
    <citation type="submission" date="2020-11" db="EMBL/GenBank/DDBJ databases">
        <title>Kefir isolates.</title>
        <authorList>
            <person name="Marcisauskas S."/>
            <person name="Kim Y."/>
            <person name="Blasche S."/>
        </authorList>
    </citation>
    <scope>NUCLEOTIDE SEQUENCE [LARGE SCALE GENOMIC DNA]</scope>
    <source>
        <strain evidence="7 8">OG2</strain>
    </source>
</reference>
<keyword evidence="5" id="KW-0539">Nucleus</keyword>
<evidence type="ECO:0000256" key="2">
    <source>
        <dbReference type="ARBA" id="ARBA00006076"/>
    </source>
</evidence>
<evidence type="ECO:0000256" key="5">
    <source>
        <dbReference type="ARBA" id="ARBA00023242"/>
    </source>
</evidence>
<dbReference type="GO" id="GO:0045292">
    <property type="term" value="P:mRNA cis splicing, via spliceosome"/>
    <property type="evidence" value="ECO:0007669"/>
    <property type="project" value="TreeGrafter"/>
</dbReference>
<organism evidence="7 8">
    <name type="scientific">Maudiozyma exigua</name>
    <name type="common">Yeast</name>
    <name type="synonym">Kazachstania exigua</name>
    <dbReference type="NCBI Taxonomy" id="34358"/>
    <lineage>
        <taxon>Eukaryota</taxon>
        <taxon>Fungi</taxon>
        <taxon>Dikarya</taxon>
        <taxon>Ascomycota</taxon>
        <taxon>Saccharomycotina</taxon>
        <taxon>Saccharomycetes</taxon>
        <taxon>Saccharomycetales</taxon>
        <taxon>Saccharomycetaceae</taxon>
        <taxon>Maudiozyma</taxon>
    </lineage>
</organism>